<dbReference type="InterPro" id="IPR005607">
    <property type="entry name" value="BSD_dom"/>
</dbReference>
<dbReference type="PROSITE" id="PS50858">
    <property type="entry name" value="BSD"/>
    <property type="match status" value="1"/>
</dbReference>
<sequence>MVKGVEKKPKNLPVEEDSDEEIPDLEEAFELPHPVELPDEESLEVALLQREFEAAELDQLRASVPIFRSLYERRNTLIESKLKQHDFWSRVFCSAPKDILDAFTTNDVHIVSSLLRSFHVERMSVDEKGQSGDPRDLKFVFEFARGGEDVKDDNIWFAGEGETLRLEKKFYWRKQITKVHGHHRQMWEGLVSEPVRIPWKEGADPTKGLLDAACDLFEAEKKTVAKTGKRITGAERTSLPEYEKLVTELEKVKSEISDAEEGEGDDDSTEQVKLSFFNWFGYRGRDITAEESAAAMKEDGERWAKLAKGEDADDEECTGHDDDEDDDEEDDGSEGMDDAEVYTDGEELAFALADELWPKALPYFNESFEEDEDDDDDEDIDEAGLSEFLKKFGSGEGADDDDDEEFDGIEEVEEQPPKKKARKTA</sequence>
<dbReference type="SUPFAM" id="SSF143113">
    <property type="entry name" value="NAP-like"/>
    <property type="match status" value="1"/>
</dbReference>
<dbReference type="EMBL" id="AZGZ01000015">
    <property type="protein sequence ID" value="KZZ90977.1"/>
    <property type="molecule type" value="Genomic_DNA"/>
</dbReference>
<feature type="compositionally biased region" description="Acidic residues" evidence="1">
    <location>
        <begin position="311"/>
        <end position="346"/>
    </location>
</feature>
<feature type="compositionally biased region" description="Acidic residues" evidence="1">
    <location>
        <begin position="397"/>
        <end position="414"/>
    </location>
</feature>
<dbReference type="VEuPathDB" id="FungiDB:AAP_03618"/>
<protein>
    <submittedName>
        <fullName evidence="3">Nucleosome assembly protein (NAP)</fullName>
    </submittedName>
</protein>
<feature type="compositionally biased region" description="Acidic residues" evidence="1">
    <location>
        <begin position="367"/>
        <end position="384"/>
    </location>
</feature>
<feature type="domain" description="BSD" evidence="2">
    <location>
        <begin position="39"/>
        <end position="92"/>
    </location>
</feature>
<evidence type="ECO:0000259" key="2">
    <source>
        <dbReference type="PROSITE" id="PS50858"/>
    </source>
</evidence>
<organism evidence="3 4">
    <name type="scientific">Ascosphaera apis ARSEF 7405</name>
    <dbReference type="NCBI Taxonomy" id="392613"/>
    <lineage>
        <taxon>Eukaryota</taxon>
        <taxon>Fungi</taxon>
        <taxon>Dikarya</taxon>
        <taxon>Ascomycota</taxon>
        <taxon>Pezizomycotina</taxon>
        <taxon>Eurotiomycetes</taxon>
        <taxon>Eurotiomycetidae</taxon>
        <taxon>Onygenales</taxon>
        <taxon>Ascosphaeraceae</taxon>
        <taxon>Ascosphaera</taxon>
    </lineage>
</organism>
<comment type="caution">
    <text evidence="3">The sequence shown here is derived from an EMBL/GenBank/DDBJ whole genome shotgun (WGS) entry which is preliminary data.</text>
</comment>
<keyword evidence="4" id="KW-1185">Reference proteome</keyword>
<dbReference type="InterPro" id="IPR037231">
    <property type="entry name" value="NAP-like_sf"/>
</dbReference>
<feature type="region of interest" description="Disordered" evidence="1">
    <location>
        <begin position="1"/>
        <end position="21"/>
    </location>
</feature>
<gene>
    <name evidence="3" type="ORF">AAP_03618</name>
</gene>
<dbReference type="AlphaFoldDB" id="A0A167Y882"/>
<dbReference type="OrthoDB" id="19419at2759"/>
<evidence type="ECO:0000313" key="3">
    <source>
        <dbReference type="EMBL" id="KZZ90977.1"/>
    </source>
</evidence>
<feature type="region of interest" description="Disordered" evidence="1">
    <location>
        <begin position="306"/>
        <end position="346"/>
    </location>
</feature>
<dbReference type="Gene3D" id="3.30.1120.90">
    <property type="entry name" value="Nucleosome assembly protein"/>
    <property type="match status" value="1"/>
</dbReference>
<evidence type="ECO:0000313" key="4">
    <source>
        <dbReference type="Proteomes" id="UP000242877"/>
    </source>
</evidence>
<proteinExistence type="predicted"/>
<feature type="region of interest" description="Disordered" evidence="1">
    <location>
        <begin position="363"/>
        <end position="425"/>
    </location>
</feature>
<dbReference type="Proteomes" id="UP000242877">
    <property type="component" value="Unassembled WGS sequence"/>
</dbReference>
<name>A0A167Y882_9EURO</name>
<reference evidence="3 4" key="1">
    <citation type="journal article" date="2016" name="Genome Biol. Evol.">
        <title>Divergent and convergent evolution of fungal pathogenicity.</title>
        <authorList>
            <person name="Shang Y."/>
            <person name="Xiao G."/>
            <person name="Zheng P."/>
            <person name="Cen K."/>
            <person name="Zhan S."/>
            <person name="Wang C."/>
        </authorList>
    </citation>
    <scope>NUCLEOTIDE SEQUENCE [LARGE SCALE GENOMIC DNA]</scope>
    <source>
        <strain evidence="3 4">ARSEF 7405</strain>
    </source>
</reference>
<evidence type="ECO:0000256" key="1">
    <source>
        <dbReference type="SAM" id="MobiDB-lite"/>
    </source>
</evidence>
<accession>A0A167Y882</accession>